<reference evidence="1 2" key="1">
    <citation type="submission" date="2019-04" db="EMBL/GenBank/DDBJ databases">
        <title>Crypto-aerobic microbial life in anoxic (sulfidic) marine sediments.</title>
        <authorList>
            <person name="Bhattacharya S."/>
            <person name="Roy C."/>
            <person name="Mondal N."/>
            <person name="Sarkar J."/>
            <person name="Mandal S."/>
            <person name="Rameez M.J."/>
            <person name="Ghosh W."/>
        </authorList>
    </citation>
    <scope>NUCLEOTIDE SEQUENCE [LARGE SCALE GENOMIC DNA]</scope>
    <source>
        <strain evidence="1 2">SBBC</strain>
    </source>
</reference>
<sequence>MTDKSIRQHMRHRNLMWGTMLVSAAVLFVGANVHLVSVAFSSQPACVAHAKPLDGRVAHVAARSSC</sequence>
<dbReference type="Proteomes" id="UP000306340">
    <property type="component" value="Unassembled WGS sequence"/>
</dbReference>
<dbReference type="EMBL" id="SWAU01000157">
    <property type="protein sequence ID" value="TKA95699.1"/>
    <property type="molecule type" value="Genomic_DNA"/>
</dbReference>
<protein>
    <submittedName>
        <fullName evidence="1">Uncharacterized protein</fullName>
    </submittedName>
</protein>
<gene>
    <name evidence="1" type="ORF">FAZ78_15410</name>
</gene>
<evidence type="ECO:0000313" key="2">
    <source>
        <dbReference type="Proteomes" id="UP000306340"/>
    </source>
</evidence>
<comment type="caution">
    <text evidence="1">The sequence shown here is derived from an EMBL/GenBank/DDBJ whole genome shotgun (WGS) entry which is preliminary data.</text>
</comment>
<name>A0A4U0YXR2_9RHOB</name>
<proteinExistence type="predicted"/>
<organism evidence="1 2">
    <name type="scientific">Cereibacter changlensis</name>
    <dbReference type="NCBI Taxonomy" id="402884"/>
    <lineage>
        <taxon>Bacteria</taxon>
        <taxon>Pseudomonadati</taxon>
        <taxon>Pseudomonadota</taxon>
        <taxon>Alphaproteobacteria</taxon>
        <taxon>Rhodobacterales</taxon>
        <taxon>Paracoccaceae</taxon>
        <taxon>Cereibacter</taxon>
    </lineage>
</organism>
<dbReference type="AlphaFoldDB" id="A0A4U0YXR2"/>
<evidence type="ECO:0000313" key="1">
    <source>
        <dbReference type="EMBL" id="TKA95699.1"/>
    </source>
</evidence>
<accession>A0A4U0YXR2</accession>